<feature type="chain" id="PRO_5046555770" evidence="3">
    <location>
        <begin position="44"/>
        <end position="305"/>
    </location>
</feature>
<proteinExistence type="inferred from homology"/>
<dbReference type="PANTHER" id="PTHR30469:SF15">
    <property type="entry name" value="HLYD FAMILY OF SECRETION PROTEINS"/>
    <property type="match status" value="1"/>
</dbReference>
<dbReference type="Gene3D" id="1.10.287.470">
    <property type="entry name" value="Helix hairpin bin"/>
    <property type="match status" value="1"/>
</dbReference>
<dbReference type="Pfam" id="PF25973">
    <property type="entry name" value="BSH_CzcB"/>
    <property type="match status" value="1"/>
</dbReference>
<sequence length="305" mass="33189">MPSVFCNRFALIGSAHLSVTSGLSLARSSLLLAASLMATHSLAQTSGPAELNCRIEPSIVVEMSSAVEGVISEVLVDKNDQVNKGDVVARLDAGLEQATAELRRVQADLNSDVQAQQLAVEFSKRALDRVTGLYEKKAASFSELDKLKTEYAIAQQQLQQALDRKRQAELEHNRALADLKRRTLTSPIDGVVIERYKQPGEHIDFEPVLKIAQLDPLRVEVFAPASLYGKVKAGDIAKVTPELGGLSKKYQATVELVDQVIDGPSNTFGIRLSFPNPDNRLPSGLKCRVTFEGVTLDLLDTQSLP</sequence>
<dbReference type="NCBIfam" id="TIGR01730">
    <property type="entry name" value="RND_mfp"/>
    <property type="match status" value="1"/>
</dbReference>
<evidence type="ECO:0000256" key="2">
    <source>
        <dbReference type="SAM" id="Coils"/>
    </source>
</evidence>
<feature type="coiled-coil region" evidence="2">
    <location>
        <begin position="88"/>
        <end position="115"/>
    </location>
</feature>
<gene>
    <name evidence="5" type="ORF">ACFODX_06345</name>
</gene>
<feature type="domain" description="CzcB-like barrel-sandwich hybrid" evidence="4">
    <location>
        <begin position="62"/>
        <end position="204"/>
    </location>
</feature>
<dbReference type="Gene3D" id="2.40.30.170">
    <property type="match status" value="1"/>
</dbReference>
<evidence type="ECO:0000313" key="6">
    <source>
        <dbReference type="Proteomes" id="UP001595555"/>
    </source>
</evidence>
<reference evidence="6" key="1">
    <citation type="journal article" date="2019" name="Int. J. Syst. Evol. Microbiol.">
        <title>The Global Catalogue of Microorganisms (GCM) 10K type strain sequencing project: providing services to taxonomists for standard genome sequencing and annotation.</title>
        <authorList>
            <consortium name="The Broad Institute Genomics Platform"/>
            <consortium name="The Broad Institute Genome Sequencing Center for Infectious Disease"/>
            <person name="Wu L."/>
            <person name="Ma J."/>
        </authorList>
    </citation>
    <scope>NUCLEOTIDE SEQUENCE [LARGE SCALE GENOMIC DNA]</scope>
    <source>
        <strain evidence="6">KCTC 52237</strain>
    </source>
</reference>
<evidence type="ECO:0000313" key="5">
    <source>
        <dbReference type="EMBL" id="MFC3115170.1"/>
    </source>
</evidence>
<comment type="caution">
    <text evidence="5">The sequence shown here is derived from an EMBL/GenBank/DDBJ whole genome shotgun (WGS) entry which is preliminary data.</text>
</comment>
<dbReference type="SUPFAM" id="SSF111369">
    <property type="entry name" value="HlyD-like secretion proteins"/>
    <property type="match status" value="1"/>
</dbReference>
<organism evidence="5 6">
    <name type="scientific">Cellvibrio fontiphilus</name>
    <dbReference type="NCBI Taxonomy" id="1815559"/>
    <lineage>
        <taxon>Bacteria</taxon>
        <taxon>Pseudomonadati</taxon>
        <taxon>Pseudomonadota</taxon>
        <taxon>Gammaproteobacteria</taxon>
        <taxon>Cellvibrionales</taxon>
        <taxon>Cellvibrionaceae</taxon>
        <taxon>Cellvibrio</taxon>
    </lineage>
</organism>
<feature type="coiled-coil region" evidence="2">
    <location>
        <begin position="144"/>
        <end position="178"/>
    </location>
</feature>
<comment type="similarity">
    <text evidence="1">Belongs to the membrane fusion protein (MFP) (TC 8.A.1) family.</text>
</comment>
<dbReference type="Proteomes" id="UP001595555">
    <property type="component" value="Unassembled WGS sequence"/>
</dbReference>
<protein>
    <submittedName>
        <fullName evidence="5">Efflux RND transporter periplasmic adaptor subunit</fullName>
    </submittedName>
</protein>
<evidence type="ECO:0000256" key="3">
    <source>
        <dbReference type="SAM" id="SignalP"/>
    </source>
</evidence>
<dbReference type="EMBL" id="JBHRTF010000003">
    <property type="protein sequence ID" value="MFC3115170.1"/>
    <property type="molecule type" value="Genomic_DNA"/>
</dbReference>
<keyword evidence="3" id="KW-0732">Signal</keyword>
<dbReference type="InterPro" id="IPR058647">
    <property type="entry name" value="BSH_CzcB-like"/>
</dbReference>
<accession>A0ABV7FC87</accession>
<dbReference type="InterPro" id="IPR006143">
    <property type="entry name" value="RND_pump_MFP"/>
</dbReference>
<dbReference type="Gene3D" id="2.40.50.100">
    <property type="match status" value="1"/>
</dbReference>
<dbReference type="PANTHER" id="PTHR30469">
    <property type="entry name" value="MULTIDRUG RESISTANCE PROTEIN MDTA"/>
    <property type="match status" value="1"/>
</dbReference>
<name>A0ABV7FC87_9GAMM</name>
<keyword evidence="2" id="KW-0175">Coiled coil</keyword>
<keyword evidence="6" id="KW-1185">Reference proteome</keyword>
<dbReference type="RefSeq" id="WP_378117219.1">
    <property type="nucleotide sequence ID" value="NZ_JBHRTF010000003.1"/>
</dbReference>
<evidence type="ECO:0000256" key="1">
    <source>
        <dbReference type="ARBA" id="ARBA00009477"/>
    </source>
</evidence>
<evidence type="ECO:0000259" key="4">
    <source>
        <dbReference type="Pfam" id="PF25973"/>
    </source>
</evidence>
<feature type="signal peptide" evidence="3">
    <location>
        <begin position="1"/>
        <end position="43"/>
    </location>
</feature>